<organism evidence="2 3">
    <name type="scientific">Ilex paraguariensis</name>
    <name type="common">yerba mate</name>
    <dbReference type="NCBI Taxonomy" id="185542"/>
    <lineage>
        <taxon>Eukaryota</taxon>
        <taxon>Viridiplantae</taxon>
        <taxon>Streptophyta</taxon>
        <taxon>Embryophyta</taxon>
        <taxon>Tracheophyta</taxon>
        <taxon>Spermatophyta</taxon>
        <taxon>Magnoliopsida</taxon>
        <taxon>eudicotyledons</taxon>
        <taxon>Gunneridae</taxon>
        <taxon>Pentapetalae</taxon>
        <taxon>asterids</taxon>
        <taxon>campanulids</taxon>
        <taxon>Aquifoliales</taxon>
        <taxon>Aquifoliaceae</taxon>
        <taxon>Ilex</taxon>
    </lineage>
</organism>
<dbReference type="Proteomes" id="UP001642360">
    <property type="component" value="Unassembled WGS sequence"/>
</dbReference>
<evidence type="ECO:0000313" key="3">
    <source>
        <dbReference type="Proteomes" id="UP001642360"/>
    </source>
</evidence>
<protein>
    <submittedName>
        <fullName evidence="2">Uncharacterized protein</fullName>
    </submittedName>
</protein>
<reference evidence="2 3" key="1">
    <citation type="submission" date="2024-02" db="EMBL/GenBank/DDBJ databases">
        <authorList>
            <person name="Vignale AGUSTIN F."/>
            <person name="Sosa J E."/>
            <person name="Modenutti C."/>
        </authorList>
    </citation>
    <scope>NUCLEOTIDE SEQUENCE [LARGE SCALE GENOMIC DNA]</scope>
</reference>
<feature type="non-terminal residue" evidence="2">
    <location>
        <position position="1"/>
    </location>
</feature>
<dbReference type="EMBL" id="CAUOFW020007502">
    <property type="protein sequence ID" value="CAK9179460.1"/>
    <property type="molecule type" value="Genomic_DNA"/>
</dbReference>
<sequence>EGSEGGLGQASDCNRIFRGLQLKGPIIEASGQHKTTRGGHIPPNLAAKSETAWRSDQIK</sequence>
<proteinExistence type="predicted"/>
<name>A0ABC8UEW2_9AQUA</name>
<evidence type="ECO:0000313" key="2">
    <source>
        <dbReference type="EMBL" id="CAK9179460.1"/>
    </source>
</evidence>
<feature type="region of interest" description="Disordered" evidence="1">
    <location>
        <begin position="31"/>
        <end position="59"/>
    </location>
</feature>
<evidence type="ECO:0000256" key="1">
    <source>
        <dbReference type="SAM" id="MobiDB-lite"/>
    </source>
</evidence>
<keyword evidence="3" id="KW-1185">Reference proteome</keyword>
<gene>
    <name evidence="2" type="ORF">ILEXP_LOCUS49394</name>
</gene>
<dbReference type="AlphaFoldDB" id="A0ABC8UEW2"/>
<comment type="caution">
    <text evidence="2">The sequence shown here is derived from an EMBL/GenBank/DDBJ whole genome shotgun (WGS) entry which is preliminary data.</text>
</comment>
<accession>A0ABC8UEW2</accession>